<accession>A0A0E9XY98</accession>
<organism evidence="2">
    <name type="scientific">Anguilla anguilla</name>
    <name type="common">European freshwater eel</name>
    <name type="synonym">Muraena anguilla</name>
    <dbReference type="NCBI Taxonomy" id="7936"/>
    <lineage>
        <taxon>Eukaryota</taxon>
        <taxon>Metazoa</taxon>
        <taxon>Chordata</taxon>
        <taxon>Craniata</taxon>
        <taxon>Vertebrata</taxon>
        <taxon>Euteleostomi</taxon>
        <taxon>Actinopterygii</taxon>
        <taxon>Neopterygii</taxon>
        <taxon>Teleostei</taxon>
        <taxon>Anguilliformes</taxon>
        <taxon>Anguillidae</taxon>
        <taxon>Anguilla</taxon>
    </lineage>
</organism>
<dbReference type="AlphaFoldDB" id="A0A0E9XY98"/>
<keyword evidence="1" id="KW-0472">Membrane</keyword>
<feature type="transmembrane region" description="Helical" evidence="1">
    <location>
        <begin position="45"/>
        <end position="69"/>
    </location>
</feature>
<name>A0A0E9XY98_ANGAN</name>
<evidence type="ECO:0000256" key="1">
    <source>
        <dbReference type="SAM" id="Phobius"/>
    </source>
</evidence>
<keyword evidence="1" id="KW-1133">Transmembrane helix</keyword>
<evidence type="ECO:0000313" key="2">
    <source>
        <dbReference type="EMBL" id="JAI07640.1"/>
    </source>
</evidence>
<dbReference type="EMBL" id="GBXM01000938">
    <property type="protein sequence ID" value="JAI07640.1"/>
    <property type="molecule type" value="Transcribed_RNA"/>
</dbReference>
<keyword evidence="1" id="KW-0812">Transmembrane</keyword>
<reference evidence="2" key="1">
    <citation type="submission" date="2014-11" db="EMBL/GenBank/DDBJ databases">
        <authorList>
            <person name="Amaro Gonzalez C."/>
        </authorList>
    </citation>
    <scope>NUCLEOTIDE SEQUENCE</scope>
</reference>
<protein>
    <submittedName>
        <fullName evidence="2">Uncharacterized protein</fullName>
    </submittedName>
</protein>
<sequence>MEHPPDAVGSAPTPHLLPAWHYHPLAFQLVSPHEQERVILAQLQFYLVIDIYALFMHIFLVFITCTIQIKLELN</sequence>
<reference evidence="2" key="2">
    <citation type="journal article" date="2015" name="Fish Shellfish Immunol.">
        <title>Early steps in the European eel (Anguilla anguilla)-Vibrio vulnificus interaction in the gills: Role of the RtxA13 toxin.</title>
        <authorList>
            <person name="Callol A."/>
            <person name="Pajuelo D."/>
            <person name="Ebbesson L."/>
            <person name="Teles M."/>
            <person name="MacKenzie S."/>
            <person name="Amaro C."/>
        </authorList>
    </citation>
    <scope>NUCLEOTIDE SEQUENCE</scope>
</reference>
<proteinExistence type="predicted"/>